<dbReference type="RefSeq" id="WP_344043715.1">
    <property type="nucleotide sequence ID" value="NZ_BAAAPB010000001.1"/>
</dbReference>
<evidence type="ECO:0000313" key="5">
    <source>
        <dbReference type="EMBL" id="GAA1955615.1"/>
    </source>
</evidence>
<evidence type="ECO:0000256" key="2">
    <source>
        <dbReference type="RuleBase" id="RU361220"/>
    </source>
</evidence>
<accession>A0ABP5C2Q2</accession>
<keyword evidence="5" id="KW-0378">Hydrolase</keyword>
<evidence type="ECO:0000313" key="6">
    <source>
        <dbReference type="Proteomes" id="UP001500571"/>
    </source>
</evidence>
<sequence length="518" mass="56776">MVTSKLSRTFSAIAFSGLLSTALLTNTGPARAADPGFPEPTIHTQQAHDPDSDFTSRWTRADARQLKAMSDPTAGPGQNSMPTDYTMPAVSHDFPDMSNGKVWAWDTWPLTDAQANQYSVNGWEVAFSLVADRSLGFDARHVYAKIGFFYRKAGIPADQRPANGGWTYGGLVFPDGVTGKIFPDQSYSHQTQWSGSARVYPGGKIKLFFTDVAFYRNPDGSDRKPYDPEIALSVGHIHADKKGVSFTGFNKVDPLLKADGKWYQNGDQNEFFNFRDPFTFEDPAHPGKTYMVFEGNSAVQRGGRDCTDDDLGYRPGDPRAENLKTVMDNGAMYQMANIGLAVADNQSLTRWHFLPPILSANCVTDQTERPQIYMKDGKYYLFTISHRSTFASGIDGPEGVYGFVGNGIRSDFQPVNRGSGLALGNPTNLNYPAGTPFAPDPNQTANEFQAYSHYVMPNGLVESFIDAIGGPNDLRRGGTLAPTVRLQIDGDTTKVDRSYGHDGLGGYADLPANRELMP</sequence>
<dbReference type="SUPFAM" id="SSF75005">
    <property type="entry name" value="Arabinanase/levansucrase/invertase"/>
    <property type="match status" value="1"/>
</dbReference>
<feature type="signal peptide" evidence="4">
    <location>
        <begin position="1"/>
        <end position="32"/>
    </location>
</feature>
<dbReference type="CDD" id="cd08997">
    <property type="entry name" value="GH68"/>
    <property type="match status" value="1"/>
</dbReference>
<dbReference type="Gene3D" id="2.115.10.20">
    <property type="entry name" value="Glycosyl hydrolase domain, family 43"/>
    <property type="match status" value="1"/>
</dbReference>
<dbReference type="InterPro" id="IPR023296">
    <property type="entry name" value="Glyco_hydro_beta-prop_sf"/>
</dbReference>
<dbReference type="Pfam" id="PF02435">
    <property type="entry name" value="Glyco_hydro_68"/>
    <property type="match status" value="1"/>
</dbReference>
<dbReference type="Proteomes" id="UP001500571">
    <property type="component" value="Unassembled WGS sequence"/>
</dbReference>
<keyword evidence="6" id="KW-1185">Reference proteome</keyword>
<evidence type="ECO:0000256" key="4">
    <source>
        <dbReference type="SAM" id="SignalP"/>
    </source>
</evidence>
<dbReference type="InterPro" id="IPR003469">
    <property type="entry name" value="Glyco_hydro_68"/>
</dbReference>
<feature type="region of interest" description="Disordered" evidence="3">
    <location>
        <begin position="30"/>
        <end position="55"/>
    </location>
</feature>
<feature type="chain" id="PRO_5045667136" evidence="4">
    <location>
        <begin position="33"/>
        <end position="518"/>
    </location>
</feature>
<keyword evidence="4" id="KW-0732">Signal</keyword>
<evidence type="ECO:0000256" key="1">
    <source>
        <dbReference type="ARBA" id="ARBA00006775"/>
    </source>
</evidence>
<dbReference type="EMBL" id="BAAAPB010000001">
    <property type="protein sequence ID" value="GAA1955615.1"/>
    <property type="molecule type" value="Genomic_DNA"/>
</dbReference>
<evidence type="ECO:0000256" key="3">
    <source>
        <dbReference type="SAM" id="MobiDB-lite"/>
    </source>
</evidence>
<organism evidence="5 6">
    <name type="scientific">Nocardioides panacihumi</name>
    <dbReference type="NCBI Taxonomy" id="400774"/>
    <lineage>
        <taxon>Bacteria</taxon>
        <taxon>Bacillati</taxon>
        <taxon>Actinomycetota</taxon>
        <taxon>Actinomycetes</taxon>
        <taxon>Propionibacteriales</taxon>
        <taxon>Nocardioidaceae</taxon>
        <taxon>Nocardioides</taxon>
    </lineage>
</organism>
<name>A0ABP5C2Q2_9ACTN</name>
<protein>
    <submittedName>
        <fullName evidence="5">Glycoside hydrolase family 68 protein</fullName>
    </submittedName>
</protein>
<comment type="caution">
    <text evidence="5">The sequence shown here is derived from an EMBL/GenBank/DDBJ whole genome shotgun (WGS) entry which is preliminary data.</text>
</comment>
<proteinExistence type="inferred from homology"/>
<dbReference type="GO" id="GO:0016787">
    <property type="term" value="F:hydrolase activity"/>
    <property type="evidence" value="ECO:0007669"/>
    <property type="project" value="UniProtKB-KW"/>
</dbReference>
<gene>
    <name evidence="5" type="ORF">GCM10009798_13570</name>
</gene>
<comment type="similarity">
    <text evidence="1 2">Belongs to the glycosyl hydrolase 68 family.</text>
</comment>
<reference evidence="6" key="1">
    <citation type="journal article" date="2019" name="Int. J. Syst. Evol. Microbiol.">
        <title>The Global Catalogue of Microorganisms (GCM) 10K type strain sequencing project: providing services to taxonomists for standard genome sequencing and annotation.</title>
        <authorList>
            <consortium name="The Broad Institute Genomics Platform"/>
            <consortium name="The Broad Institute Genome Sequencing Center for Infectious Disease"/>
            <person name="Wu L."/>
            <person name="Ma J."/>
        </authorList>
    </citation>
    <scope>NUCLEOTIDE SEQUENCE [LARGE SCALE GENOMIC DNA]</scope>
    <source>
        <strain evidence="6">JCM 15309</strain>
    </source>
</reference>